<dbReference type="SMART" id="SM00448">
    <property type="entry name" value="REC"/>
    <property type="match status" value="1"/>
</dbReference>
<proteinExistence type="predicted"/>
<evidence type="ECO:0000313" key="10">
    <source>
        <dbReference type="EMBL" id="RGU57221.1"/>
    </source>
</evidence>
<dbReference type="Proteomes" id="UP000284243">
    <property type="component" value="Unassembled WGS sequence"/>
</dbReference>
<dbReference type="Gene3D" id="3.40.50.2300">
    <property type="match status" value="1"/>
</dbReference>
<sequence length="1340" mass="153046">MKIILSLFFVLLHSVLSYAYNQFSFVKYQVENGLSHNTVWYTIQDHQGFMWFGTSDGLNRFDGKNFKIFRHIPKDSTSLGNNIVRTIFEDERQNLWVGTNRGIYIFNSQQEEFEFFDNKTEDGVLISSNVYDIEQSHDGSIWIATFGQGLFIYTPQTNTLIQNTQHSSFIKSITSSGSGDMYIGTRQEGIICFAPNGIYKRSFSPDLQTTEQNNETNALYYYNDTLWFSLGTNSLNMLDLKSNRIHTFPTQFGTTNVTNIRSILVYSDTELLVGADNGLYLFNRTTHQFLRMDDPSNPKSLSDQSIFNIFKDREGGIWISTNLGGVNYLPRNLKPFQSYFPRYQSGSISGKAISEFCEDAQGNIWIATEDGGLNYLNTKTNQIKSYLPGARGASISYHNIHALFLDGPKLWIGTFSRGLDILDLTTGRVVNHQHTRGDIRTISDNSIYSIYKDREGTILIGTAWGLNRYNSSTGDFSLITDVGTTSHIYDILEDSRNNLWIATYNTGLFRYHYPDKSWTHYNYNPDQKGSVTSNSIITIFEDSRQNIWFGTEGAGLCTFDYDTETFASFDPENQVLPNPVVYAIEEDKAGNLWIAGNAGLLSINPQTRKWKLYTQADGLQSNQFNFHSSLHAHDDKLYFGGINGFNCFYPEDFRENTYIPEVVITRFSLFNQEIGPDTPDSPLSRSITQTSAITLPYDQNTFSFTFASLSYQAPDKNEYAYMLEGVDKEWIYTDGKNEASYTNLQPGDYVFRVKGSNNDGLWNTEGSSISLQILPPFWKSSWAYLFYTILILFLGVMTFRSWSKRVKKQHEELLKQYRQQQEKETYQTKINFFTQVAHEIRTPLSLIKMPLESIIQSGDGNEETRKYLTTMNQNTDLLLNLINQLLDFRKTETNEFKLKLRKYNLNELLHNIVSRFAPAAQLKNIALDVQLPVTPYIGCADEEALTKIISNLLSNALKYAHDKIEVTLQTEQEYFEIRVSDNGPGIPRSDRKRIFEIFYQTDNSRGGTGIGLPLAKLLAEKHGGRLYLDEQTQKTTFIIHIPLLQENTQEDDQVKLELLTSPVSDTGKELQTLEGKGSYSILLTEDNTESLSLTAEQLNKYYRILMARNGKEALAILKETNVDLVVSDIMMPEMDGYSLCESIKNNPQYCHIPVILLTAKTTTDDKIKGLQYGSDAYIEKPFSVQHLKTQIDNLLQNRQKLRKLFASSPLVTAETMAISPKDKEFIERLDTEIQKNLQEPTFSIDTLAEIMCMSRSNFYRKIKGISGMSPNDYLKTIRLKMAAELLLQQEYRINEIYELVGFSSSSYFTKCFKEQFGVPPKEFLNNAKNNAGNKSSEIVT</sequence>
<dbReference type="PANTHER" id="PTHR43547:SF2">
    <property type="entry name" value="HYBRID SIGNAL TRANSDUCTION HISTIDINE KINASE C"/>
    <property type="match status" value="1"/>
</dbReference>
<evidence type="ECO:0000256" key="4">
    <source>
        <dbReference type="ARBA" id="ARBA00023015"/>
    </source>
</evidence>
<dbReference type="GO" id="GO:0043565">
    <property type="term" value="F:sequence-specific DNA binding"/>
    <property type="evidence" value="ECO:0007669"/>
    <property type="project" value="InterPro"/>
</dbReference>
<dbReference type="InterPro" id="IPR004358">
    <property type="entry name" value="Sig_transdc_His_kin-like_C"/>
</dbReference>
<dbReference type="InterPro" id="IPR036097">
    <property type="entry name" value="HisK_dim/P_sf"/>
</dbReference>
<name>A0A412TUR0_9BACT</name>
<dbReference type="SMART" id="SM00387">
    <property type="entry name" value="HATPase_c"/>
    <property type="match status" value="1"/>
</dbReference>
<evidence type="ECO:0000259" key="8">
    <source>
        <dbReference type="PROSITE" id="PS50109"/>
    </source>
</evidence>
<dbReference type="InterPro" id="IPR001789">
    <property type="entry name" value="Sig_transdc_resp-reg_receiver"/>
</dbReference>
<gene>
    <name evidence="10" type="ORF">DWW57_06605</name>
</gene>
<dbReference type="SMART" id="SM00388">
    <property type="entry name" value="HisKA"/>
    <property type="match status" value="1"/>
</dbReference>
<dbReference type="InterPro" id="IPR015943">
    <property type="entry name" value="WD40/YVTN_repeat-like_dom_sf"/>
</dbReference>
<protein>
    <recommendedName>
        <fullName evidence="2">histidine kinase</fullName>
        <ecNumber evidence="2">2.7.13.3</ecNumber>
    </recommendedName>
</protein>
<dbReference type="CDD" id="cd00075">
    <property type="entry name" value="HATPase"/>
    <property type="match status" value="1"/>
</dbReference>
<dbReference type="PRINTS" id="PR00344">
    <property type="entry name" value="BCTRLSENSOR"/>
</dbReference>
<feature type="domain" description="Response regulatory" evidence="9">
    <location>
        <begin position="1080"/>
        <end position="1195"/>
    </location>
</feature>
<dbReference type="SUPFAM" id="SSF47384">
    <property type="entry name" value="Homodimeric domain of signal transducing histidine kinase"/>
    <property type="match status" value="1"/>
</dbReference>
<dbReference type="InterPro" id="IPR011006">
    <property type="entry name" value="CheY-like_superfamily"/>
</dbReference>
<dbReference type="InterPro" id="IPR003594">
    <property type="entry name" value="HATPase_dom"/>
</dbReference>
<feature type="domain" description="HTH araC/xylS-type" evidence="7">
    <location>
        <begin position="1227"/>
        <end position="1326"/>
    </location>
</feature>
<accession>A0A412TUR0</accession>
<dbReference type="Gene3D" id="1.10.10.60">
    <property type="entry name" value="Homeodomain-like"/>
    <property type="match status" value="2"/>
</dbReference>
<dbReference type="Gene3D" id="2.130.10.10">
    <property type="entry name" value="YVTN repeat-like/Quinoprotein amine dehydrogenase"/>
    <property type="match status" value="2"/>
</dbReference>
<dbReference type="InterPro" id="IPR011110">
    <property type="entry name" value="Reg_prop"/>
</dbReference>
<dbReference type="InterPro" id="IPR005467">
    <property type="entry name" value="His_kinase_dom"/>
</dbReference>
<keyword evidence="3 6" id="KW-0597">Phosphoprotein</keyword>
<dbReference type="Gene3D" id="2.60.40.10">
    <property type="entry name" value="Immunoglobulins"/>
    <property type="match status" value="1"/>
</dbReference>
<dbReference type="Pfam" id="PF00512">
    <property type="entry name" value="HisKA"/>
    <property type="match status" value="1"/>
</dbReference>
<feature type="domain" description="Histidine kinase" evidence="8">
    <location>
        <begin position="835"/>
        <end position="1045"/>
    </location>
</feature>
<dbReference type="SUPFAM" id="SSF46689">
    <property type="entry name" value="Homeodomain-like"/>
    <property type="match status" value="1"/>
</dbReference>
<comment type="catalytic activity">
    <reaction evidence="1">
        <text>ATP + protein L-histidine = ADP + protein N-phospho-L-histidine.</text>
        <dbReference type="EC" id="2.7.13.3"/>
    </reaction>
</comment>
<dbReference type="EC" id="2.7.13.3" evidence="2"/>
<dbReference type="GO" id="GO:0000155">
    <property type="term" value="F:phosphorelay sensor kinase activity"/>
    <property type="evidence" value="ECO:0007669"/>
    <property type="project" value="InterPro"/>
</dbReference>
<dbReference type="GO" id="GO:0003700">
    <property type="term" value="F:DNA-binding transcription factor activity"/>
    <property type="evidence" value="ECO:0007669"/>
    <property type="project" value="InterPro"/>
</dbReference>
<evidence type="ECO:0000256" key="1">
    <source>
        <dbReference type="ARBA" id="ARBA00000085"/>
    </source>
</evidence>
<evidence type="ECO:0000256" key="6">
    <source>
        <dbReference type="PROSITE-ProRule" id="PRU00169"/>
    </source>
</evidence>
<dbReference type="PROSITE" id="PS50110">
    <property type="entry name" value="RESPONSE_REGULATORY"/>
    <property type="match status" value="1"/>
</dbReference>
<evidence type="ECO:0000259" key="9">
    <source>
        <dbReference type="PROSITE" id="PS50110"/>
    </source>
</evidence>
<dbReference type="InterPro" id="IPR011123">
    <property type="entry name" value="Y_Y_Y"/>
</dbReference>
<dbReference type="SUPFAM" id="SSF63829">
    <property type="entry name" value="Calcium-dependent phosphotriesterase"/>
    <property type="match status" value="2"/>
</dbReference>
<dbReference type="PANTHER" id="PTHR43547">
    <property type="entry name" value="TWO-COMPONENT HISTIDINE KINASE"/>
    <property type="match status" value="1"/>
</dbReference>
<dbReference type="PROSITE" id="PS50109">
    <property type="entry name" value="HIS_KIN"/>
    <property type="match status" value="1"/>
</dbReference>
<dbReference type="SMART" id="SM00342">
    <property type="entry name" value="HTH_ARAC"/>
    <property type="match status" value="1"/>
</dbReference>
<dbReference type="InterPro" id="IPR003661">
    <property type="entry name" value="HisK_dim/P_dom"/>
</dbReference>
<dbReference type="Pfam" id="PF07495">
    <property type="entry name" value="Y_Y_Y"/>
    <property type="match status" value="1"/>
</dbReference>
<dbReference type="Pfam" id="PF12833">
    <property type="entry name" value="HTH_18"/>
    <property type="match status" value="1"/>
</dbReference>
<organism evidence="10 11">
    <name type="scientific">Odoribacter splanchnicus</name>
    <dbReference type="NCBI Taxonomy" id="28118"/>
    <lineage>
        <taxon>Bacteria</taxon>
        <taxon>Pseudomonadati</taxon>
        <taxon>Bacteroidota</taxon>
        <taxon>Bacteroidia</taxon>
        <taxon>Bacteroidales</taxon>
        <taxon>Odoribacteraceae</taxon>
        <taxon>Odoribacter</taxon>
    </lineage>
</organism>
<dbReference type="PROSITE" id="PS01124">
    <property type="entry name" value="HTH_ARAC_FAMILY_2"/>
    <property type="match status" value="1"/>
</dbReference>
<feature type="modified residue" description="4-aspartylphosphate" evidence="6">
    <location>
        <position position="1128"/>
    </location>
</feature>
<dbReference type="SUPFAM" id="SSF52172">
    <property type="entry name" value="CheY-like"/>
    <property type="match status" value="1"/>
</dbReference>
<dbReference type="InterPro" id="IPR036890">
    <property type="entry name" value="HATPase_C_sf"/>
</dbReference>
<keyword evidence="4" id="KW-0805">Transcription regulation</keyword>
<dbReference type="Pfam" id="PF00072">
    <property type="entry name" value="Response_reg"/>
    <property type="match status" value="1"/>
</dbReference>
<reference evidence="10 11" key="1">
    <citation type="submission" date="2018-08" db="EMBL/GenBank/DDBJ databases">
        <title>A genome reference for cultivated species of the human gut microbiota.</title>
        <authorList>
            <person name="Zou Y."/>
            <person name="Xue W."/>
            <person name="Luo G."/>
        </authorList>
    </citation>
    <scope>NUCLEOTIDE SEQUENCE [LARGE SCALE GENOMIC DNA]</scope>
    <source>
        <strain evidence="10 11">AF16-14</strain>
    </source>
</reference>
<dbReference type="RefSeq" id="WP_118160163.1">
    <property type="nucleotide sequence ID" value="NZ_QRYC01000006.1"/>
</dbReference>
<dbReference type="InterPro" id="IPR013783">
    <property type="entry name" value="Ig-like_fold"/>
</dbReference>
<dbReference type="Pfam" id="PF02518">
    <property type="entry name" value="HATPase_c"/>
    <property type="match status" value="1"/>
</dbReference>
<dbReference type="InterPro" id="IPR009057">
    <property type="entry name" value="Homeodomain-like_sf"/>
</dbReference>
<dbReference type="FunFam" id="2.60.40.10:FF:000791">
    <property type="entry name" value="Two-component system sensor histidine kinase/response regulator"/>
    <property type="match status" value="1"/>
</dbReference>
<evidence type="ECO:0000256" key="2">
    <source>
        <dbReference type="ARBA" id="ARBA00012438"/>
    </source>
</evidence>
<dbReference type="InterPro" id="IPR018060">
    <property type="entry name" value="HTH_AraC"/>
</dbReference>
<evidence type="ECO:0000256" key="3">
    <source>
        <dbReference type="ARBA" id="ARBA00022553"/>
    </source>
</evidence>
<dbReference type="CDD" id="cd00082">
    <property type="entry name" value="HisKA"/>
    <property type="match status" value="1"/>
</dbReference>
<keyword evidence="5" id="KW-0804">Transcription</keyword>
<dbReference type="CDD" id="cd00146">
    <property type="entry name" value="PKD"/>
    <property type="match status" value="1"/>
</dbReference>
<evidence type="ECO:0000256" key="5">
    <source>
        <dbReference type="ARBA" id="ARBA00023163"/>
    </source>
</evidence>
<evidence type="ECO:0000313" key="11">
    <source>
        <dbReference type="Proteomes" id="UP000284243"/>
    </source>
</evidence>
<comment type="caution">
    <text evidence="10">The sequence shown here is derived from an EMBL/GenBank/DDBJ whole genome shotgun (WGS) entry which is preliminary data.</text>
</comment>
<dbReference type="Pfam" id="PF07494">
    <property type="entry name" value="Reg_prop"/>
    <property type="match status" value="9"/>
</dbReference>
<evidence type="ECO:0000259" key="7">
    <source>
        <dbReference type="PROSITE" id="PS01124"/>
    </source>
</evidence>
<dbReference type="Gene3D" id="1.10.287.130">
    <property type="match status" value="1"/>
</dbReference>
<dbReference type="SUPFAM" id="SSF101898">
    <property type="entry name" value="NHL repeat"/>
    <property type="match status" value="1"/>
</dbReference>
<dbReference type="EMBL" id="QRYC01000006">
    <property type="protein sequence ID" value="RGU57221.1"/>
    <property type="molecule type" value="Genomic_DNA"/>
</dbReference>
<dbReference type="FunFam" id="1.10.287.130:FF:000045">
    <property type="entry name" value="Two-component system sensor histidine kinase/response regulator"/>
    <property type="match status" value="1"/>
</dbReference>
<dbReference type="Gene3D" id="3.30.565.10">
    <property type="entry name" value="Histidine kinase-like ATPase, C-terminal domain"/>
    <property type="match status" value="1"/>
</dbReference>
<dbReference type="SUPFAM" id="SSF55874">
    <property type="entry name" value="ATPase domain of HSP90 chaperone/DNA topoisomerase II/histidine kinase"/>
    <property type="match status" value="1"/>
</dbReference>